<accession>A0A8T1MAF5</accession>
<evidence type="ECO:0000313" key="2">
    <source>
        <dbReference type="EMBL" id="KAG5445999.1"/>
    </source>
</evidence>
<organism evidence="2 3">
    <name type="scientific">Clonorchis sinensis</name>
    <name type="common">Chinese liver fluke</name>
    <dbReference type="NCBI Taxonomy" id="79923"/>
    <lineage>
        <taxon>Eukaryota</taxon>
        <taxon>Metazoa</taxon>
        <taxon>Spiralia</taxon>
        <taxon>Lophotrochozoa</taxon>
        <taxon>Platyhelminthes</taxon>
        <taxon>Trematoda</taxon>
        <taxon>Digenea</taxon>
        <taxon>Opisthorchiida</taxon>
        <taxon>Opisthorchiata</taxon>
        <taxon>Opisthorchiidae</taxon>
        <taxon>Clonorchis</taxon>
    </lineage>
</organism>
<reference evidence="2 3" key="2">
    <citation type="journal article" date="2021" name="Genomics">
        <title>High-quality reference genome for Clonorchis sinensis.</title>
        <authorList>
            <person name="Young N.D."/>
            <person name="Stroehlein A.J."/>
            <person name="Kinkar L."/>
            <person name="Wang T."/>
            <person name="Sohn W.M."/>
            <person name="Chang B.C.H."/>
            <person name="Kaur P."/>
            <person name="Weisz D."/>
            <person name="Dudchenko O."/>
            <person name="Aiden E.L."/>
            <person name="Korhonen P.K."/>
            <person name="Gasser R.B."/>
        </authorList>
    </citation>
    <scope>NUCLEOTIDE SEQUENCE [LARGE SCALE GENOMIC DNA]</scope>
    <source>
        <strain evidence="2">Cs-k2</strain>
    </source>
</reference>
<keyword evidence="1" id="KW-0472">Membrane</keyword>
<keyword evidence="1" id="KW-0812">Transmembrane</keyword>
<dbReference type="Proteomes" id="UP000286415">
    <property type="component" value="Unassembled WGS sequence"/>
</dbReference>
<dbReference type="EMBL" id="NIRI02000056">
    <property type="protein sequence ID" value="KAG5445999.1"/>
    <property type="molecule type" value="Genomic_DNA"/>
</dbReference>
<reference evidence="2 3" key="1">
    <citation type="journal article" date="2018" name="Biotechnol. Adv.">
        <title>Improved genomic resources and new bioinformatic workflow for the carcinogenic parasite Clonorchis sinensis: Biotechnological implications.</title>
        <authorList>
            <person name="Wang D."/>
            <person name="Korhonen P.K."/>
            <person name="Gasser R.B."/>
            <person name="Young N.D."/>
        </authorList>
    </citation>
    <scope>NUCLEOTIDE SEQUENCE [LARGE SCALE GENOMIC DNA]</scope>
    <source>
        <strain evidence="2">Cs-k2</strain>
    </source>
</reference>
<comment type="caution">
    <text evidence="2">The sequence shown here is derived from an EMBL/GenBank/DDBJ whole genome shotgun (WGS) entry which is preliminary data.</text>
</comment>
<sequence>MAYWPMWSSQLFFSTFTAEPRTMTKAMLALFSLVCWILILSNNILTVRAACVCLPSLQPCTVNADCGGGTAVCALPCTSSACICFTSNSACNASIPCIATNLCYSPCPAVTTTVTTTTATTTIATTTGFPDFLLAKLLLILDLLYVATWLLAIFVLLAVAIVAAFYLLNFT</sequence>
<dbReference type="AlphaFoldDB" id="A0A8T1MAF5"/>
<dbReference type="OrthoDB" id="10435013at2759"/>
<evidence type="ECO:0000256" key="1">
    <source>
        <dbReference type="SAM" id="Phobius"/>
    </source>
</evidence>
<name>A0A8T1MAF5_CLOSI</name>
<gene>
    <name evidence="2" type="ORF">CSKR_203350</name>
</gene>
<evidence type="ECO:0000313" key="3">
    <source>
        <dbReference type="Proteomes" id="UP000286415"/>
    </source>
</evidence>
<keyword evidence="1" id="KW-1133">Transmembrane helix</keyword>
<protein>
    <submittedName>
        <fullName evidence="2">Uncharacterized protein</fullName>
    </submittedName>
</protein>
<feature type="transmembrane region" description="Helical" evidence="1">
    <location>
        <begin position="143"/>
        <end position="168"/>
    </location>
</feature>
<proteinExistence type="predicted"/>
<keyword evidence="3" id="KW-1185">Reference proteome</keyword>